<dbReference type="SMART" id="SM00066">
    <property type="entry name" value="GAL4"/>
    <property type="match status" value="1"/>
</dbReference>
<evidence type="ECO:0000256" key="4">
    <source>
        <dbReference type="ARBA" id="ARBA00023015"/>
    </source>
</evidence>
<dbReference type="InterPro" id="IPR007219">
    <property type="entry name" value="XnlR_reg_dom"/>
</dbReference>
<evidence type="ECO:0000313" key="11">
    <source>
        <dbReference type="Proteomes" id="UP001243330"/>
    </source>
</evidence>
<evidence type="ECO:0000256" key="8">
    <source>
        <dbReference type="SAM" id="MobiDB-lite"/>
    </source>
</evidence>
<keyword evidence="3" id="KW-0862">Zinc</keyword>
<keyword evidence="2" id="KW-0479">Metal-binding</keyword>
<evidence type="ECO:0000256" key="6">
    <source>
        <dbReference type="ARBA" id="ARBA00023163"/>
    </source>
</evidence>
<evidence type="ECO:0000256" key="1">
    <source>
        <dbReference type="ARBA" id="ARBA00004123"/>
    </source>
</evidence>
<dbReference type="CDD" id="cd00067">
    <property type="entry name" value="GAL4"/>
    <property type="match status" value="1"/>
</dbReference>
<comment type="subcellular location">
    <subcellularLocation>
        <location evidence="1">Nucleus</location>
    </subcellularLocation>
</comment>
<feature type="domain" description="Zn(2)-C6 fungal-type" evidence="9">
    <location>
        <begin position="14"/>
        <end position="44"/>
    </location>
</feature>
<keyword evidence="6" id="KW-0804">Transcription</keyword>
<dbReference type="SMART" id="SM00906">
    <property type="entry name" value="Fungal_trans"/>
    <property type="match status" value="1"/>
</dbReference>
<organism evidence="10 11">
    <name type="scientific">Colletotrichum chrysophilum</name>
    <dbReference type="NCBI Taxonomy" id="1836956"/>
    <lineage>
        <taxon>Eukaryota</taxon>
        <taxon>Fungi</taxon>
        <taxon>Dikarya</taxon>
        <taxon>Ascomycota</taxon>
        <taxon>Pezizomycotina</taxon>
        <taxon>Sordariomycetes</taxon>
        <taxon>Hypocreomycetidae</taxon>
        <taxon>Glomerellales</taxon>
        <taxon>Glomerellaceae</taxon>
        <taxon>Colletotrichum</taxon>
        <taxon>Colletotrichum gloeosporioides species complex</taxon>
    </lineage>
</organism>
<evidence type="ECO:0000313" key="10">
    <source>
        <dbReference type="EMBL" id="KAK1849074.1"/>
    </source>
</evidence>
<evidence type="ECO:0000259" key="9">
    <source>
        <dbReference type="PROSITE" id="PS50048"/>
    </source>
</evidence>
<name>A0AAD9EF55_9PEZI</name>
<evidence type="ECO:0000256" key="3">
    <source>
        <dbReference type="ARBA" id="ARBA00022833"/>
    </source>
</evidence>
<dbReference type="PROSITE" id="PS00463">
    <property type="entry name" value="ZN2_CY6_FUNGAL_1"/>
    <property type="match status" value="1"/>
</dbReference>
<dbReference type="AlphaFoldDB" id="A0AAD9EF55"/>
<accession>A0AAD9EF55</accession>
<keyword evidence="11" id="KW-1185">Reference proteome</keyword>
<dbReference type="Pfam" id="PF00172">
    <property type="entry name" value="Zn_clus"/>
    <property type="match status" value="1"/>
</dbReference>
<dbReference type="InterPro" id="IPR036864">
    <property type="entry name" value="Zn2-C6_fun-type_DNA-bd_sf"/>
</dbReference>
<feature type="compositionally biased region" description="Polar residues" evidence="8">
    <location>
        <begin position="105"/>
        <end position="116"/>
    </location>
</feature>
<dbReference type="Proteomes" id="UP001243330">
    <property type="component" value="Unassembled WGS sequence"/>
</dbReference>
<dbReference type="Gene3D" id="4.10.240.10">
    <property type="entry name" value="Zn(2)-C6 fungal-type DNA-binding domain"/>
    <property type="match status" value="1"/>
</dbReference>
<dbReference type="Pfam" id="PF04082">
    <property type="entry name" value="Fungal_trans"/>
    <property type="match status" value="1"/>
</dbReference>
<sequence>MNTQSNQRKRVLTACLACRAKRTKCDGNPIQCSACKYRESDCEYVHAPNNRKPPKKEYVAALQARVKSLEAELARVRGSGEGGDLAPVADTEFREAGDEDERMSPESTTSHGTSRTMSVAMEEVTDILGRFAIGDGGELCYFGSRSNLNLLRSATIRSTSNIEMQRRGYEAAKAQVGLVVASQGLQTHLLDLFWKWQNSWQYIVCKAPFLQDLSSHPGSPFGRFCSPALLYAILALASRYTNDIRVRTDPNDPNTAGDAFAAQARVMLHYECEAPTPTTVQALALTCLREMAVDKEALGWMYCGMCVRMAMNLGMHLDCSSCLSEGTLSAEEAEVRNVTWWGCYVLDKLFNIGLGRPSMIQARDVTAELPNTCCVEELEPWQGALSLVNSITTAASHSITNAIYTCKLFVAMGDILDAIYTPLDNRTRPQTESVVSEGHVKLLRVLDDLPPCLKISKSSRHPSPPHVYQLHLQYHVIMILLHRPFLKSTDSSREFALSAAGQSDVHTVACRKAAQWVARIFRIYKKNFSLRTIPISAVHCAFTAAVIFLADATSGDNNLRKESLKDLETCFESLQSMSIAWGWSKRAISALEQIARRWDVEITSKEGTCVLDETAICPPDGDDEESLSRLLSDATAQQSADSWLDLDTYLNHPAE</sequence>
<dbReference type="SUPFAM" id="SSF57701">
    <property type="entry name" value="Zn2/Cys6 DNA-binding domain"/>
    <property type="match status" value="1"/>
</dbReference>
<dbReference type="PANTHER" id="PTHR31313">
    <property type="entry name" value="TY1 ENHANCER ACTIVATOR"/>
    <property type="match status" value="1"/>
</dbReference>
<feature type="region of interest" description="Disordered" evidence="8">
    <location>
        <begin position="79"/>
        <end position="116"/>
    </location>
</feature>
<evidence type="ECO:0000256" key="5">
    <source>
        <dbReference type="ARBA" id="ARBA00023125"/>
    </source>
</evidence>
<protein>
    <recommendedName>
        <fullName evidence="9">Zn(2)-C6 fungal-type domain-containing protein</fullName>
    </recommendedName>
</protein>
<keyword evidence="7" id="KW-0539">Nucleus</keyword>
<dbReference type="InterPro" id="IPR051615">
    <property type="entry name" value="Transcr_Regulatory_Elem"/>
</dbReference>
<dbReference type="EMBL" id="JAQOWY010000153">
    <property type="protein sequence ID" value="KAK1849074.1"/>
    <property type="molecule type" value="Genomic_DNA"/>
</dbReference>
<dbReference type="GO" id="GO:0000981">
    <property type="term" value="F:DNA-binding transcription factor activity, RNA polymerase II-specific"/>
    <property type="evidence" value="ECO:0007669"/>
    <property type="project" value="InterPro"/>
</dbReference>
<gene>
    <name evidence="10" type="ORF">CCHR01_08265</name>
</gene>
<reference evidence="10" key="1">
    <citation type="submission" date="2023-01" db="EMBL/GenBank/DDBJ databases">
        <title>Colletotrichum chrysophilum M932 genome sequence.</title>
        <authorList>
            <person name="Baroncelli R."/>
        </authorList>
    </citation>
    <scope>NUCLEOTIDE SEQUENCE</scope>
    <source>
        <strain evidence="10">M932</strain>
    </source>
</reference>
<keyword evidence="5" id="KW-0238">DNA-binding</keyword>
<dbReference type="GO" id="GO:0008270">
    <property type="term" value="F:zinc ion binding"/>
    <property type="evidence" value="ECO:0007669"/>
    <property type="project" value="InterPro"/>
</dbReference>
<dbReference type="CDD" id="cd12148">
    <property type="entry name" value="fungal_TF_MHR"/>
    <property type="match status" value="1"/>
</dbReference>
<dbReference type="GO" id="GO:0003677">
    <property type="term" value="F:DNA binding"/>
    <property type="evidence" value="ECO:0007669"/>
    <property type="project" value="UniProtKB-KW"/>
</dbReference>
<evidence type="ECO:0000256" key="7">
    <source>
        <dbReference type="ARBA" id="ARBA00023242"/>
    </source>
</evidence>
<dbReference type="InterPro" id="IPR001138">
    <property type="entry name" value="Zn2Cys6_DnaBD"/>
</dbReference>
<comment type="caution">
    <text evidence="10">The sequence shown here is derived from an EMBL/GenBank/DDBJ whole genome shotgun (WGS) entry which is preliminary data.</text>
</comment>
<evidence type="ECO:0000256" key="2">
    <source>
        <dbReference type="ARBA" id="ARBA00022723"/>
    </source>
</evidence>
<dbReference type="PANTHER" id="PTHR31313:SF81">
    <property type="entry name" value="TY1 ENHANCER ACTIVATOR"/>
    <property type="match status" value="1"/>
</dbReference>
<dbReference type="GO" id="GO:0005634">
    <property type="term" value="C:nucleus"/>
    <property type="evidence" value="ECO:0007669"/>
    <property type="project" value="UniProtKB-SubCell"/>
</dbReference>
<dbReference type="PROSITE" id="PS50048">
    <property type="entry name" value="ZN2_CY6_FUNGAL_2"/>
    <property type="match status" value="1"/>
</dbReference>
<keyword evidence="4" id="KW-0805">Transcription regulation</keyword>
<dbReference type="GO" id="GO:0006351">
    <property type="term" value="P:DNA-templated transcription"/>
    <property type="evidence" value="ECO:0007669"/>
    <property type="project" value="InterPro"/>
</dbReference>
<proteinExistence type="predicted"/>